<protein>
    <recommendedName>
        <fullName evidence="1">2EXR domain-containing protein</fullName>
    </recommendedName>
</protein>
<evidence type="ECO:0000313" key="3">
    <source>
        <dbReference type="Proteomes" id="UP000256328"/>
    </source>
</evidence>
<dbReference type="Pfam" id="PF20150">
    <property type="entry name" value="2EXR"/>
    <property type="match status" value="1"/>
</dbReference>
<dbReference type="PANTHER" id="PTHR35910">
    <property type="entry name" value="2EXR DOMAIN-CONTAINING PROTEIN"/>
    <property type="match status" value="1"/>
</dbReference>
<feature type="domain" description="2EXR" evidence="1">
    <location>
        <begin position="29"/>
        <end position="111"/>
    </location>
</feature>
<dbReference type="InterPro" id="IPR045518">
    <property type="entry name" value="2EXR"/>
</dbReference>
<proteinExistence type="predicted"/>
<dbReference type="OrthoDB" id="3513892at2759"/>
<evidence type="ECO:0000313" key="2">
    <source>
        <dbReference type="EMBL" id="RDW74071.1"/>
    </source>
</evidence>
<comment type="caution">
    <text evidence="2">The sequence shown here is derived from an EMBL/GenBank/DDBJ whole genome shotgun (WGS) entry which is preliminary data.</text>
</comment>
<name>A0A3D8RJP7_9HELO</name>
<gene>
    <name evidence="2" type="ORF">BP5796_07513</name>
</gene>
<evidence type="ECO:0000259" key="1">
    <source>
        <dbReference type="Pfam" id="PF20150"/>
    </source>
</evidence>
<dbReference type="PANTHER" id="PTHR35910:SF1">
    <property type="entry name" value="2EXR DOMAIN-CONTAINING PROTEIN"/>
    <property type="match status" value="1"/>
</dbReference>
<sequence>MRGRKDTRIVTQETATQEAATQAAALTTFHSFFKLPLELRITIWNLSLEPRYVKIKWSGKHRRCISSNTENSIPALLHTCQESRTEALKTYALCFGHTPEFATVYFSYELDAAYIHWETFGAAPGRLGRKIGEVDFARVRRLLIHEYSLMAHVEDSMRELTRFTGLKAMVVICEADSTGEQFGCNAVIDIAGMIDEAAAREDGTVYSWPQLACLRSHDQDSDPDDVTADYPDECSRHWWFEGWNQKASVGGQKLEWGKTLGTLLDVTYMEDEESMMERLFLIAMLRRMERGEPVGDLADLF</sequence>
<dbReference type="Proteomes" id="UP000256328">
    <property type="component" value="Unassembled WGS sequence"/>
</dbReference>
<keyword evidence="3" id="KW-1185">Reference proteome</keyword>
<accession>A0A3D8RJP7</accession>
<dbReference type="EMBL" id="PDLN01000010">
    <property type="protein sequence ID" value="RDW74071.1"/>
    <property type="molecule type" value="Genomic_DNA"/>
</dbReference>
<reference evidence="2 3" key="1">
    <citation type="journal article" date="2018" name="IMA Fungus">
        <title>IMA Genome-F 9: Draft genome sequence of Annulohypoxylon stygium, Aspergillus mulundensis, Berkeleyomyces basicola (syn. Thielaviopsis basicola), Ceratocystis smalleyi, two Cercospora beticola strains, Coleophoma cylindrospora, Fusarium fracticaudum, Phialophora cf. hyalina, and Morchella septimelata.</title>
        <authorList>
            <person name="Wingfield B.D."/>
            <person name="Bills G.F."/>
            <person name="Dong Y."/>
            <person name="Huang W."/>
            <person name="Nel W.J."/>
            <person name="Swalarsk-Parry B.S."/>
            <person name="Vaghefi N."/>
            <person name="Wilken P.M."/>
            <person name="An Z."/>
            <person name="de Beer Z.W."/>
            <person name="De Vos L."/>
            <person name="Chen L."/>
            <person name="Duong T.A."/>
            <person name="Gao Y."/>
            <person name="Hammerbacher A."/>
            <person name="Kikkert J.R."/>
            <person name="Li Y."/>
            <person name="Li H."/>
            <person name="Li K."/>
            <person name="Li Q."/>
            <person name="Liu X."/>
            <person name="Ma X."/>
            <person name="Naidoo K."/>
            <person name="Pethybridge S.J."/>
            <person name="Sun J."/>
            <person name="Steenkamp E.T."/>
            <person name="van der Nest M.A."/>
            <person name="van Wyk S."/>
            <person name="Wingfield M.J."/>
            <person name="Xiong C."/>
            <person name="Yue Q."/>
            <person name="Zhang X."/>
        </authorList>
    </citation>
    <scope>NUCLEOTIDE SEQUENCE [LARGE SCALE GENOMIC DNA]</scope>
    <source>
        <strain evidence="2 3">BP5796</strain>
    </source>
</reference>
<organism evidence="2 3">
    <name type="scientific">Coleophoma crateriformis</name>
    <dbReference type="NCBI Taxonomy" id="565419"/>
    <lineage>
        <taxon>Eukaryota</taxon>
        <taxon>Fungi</taxon>
        <taxon>Dikarya</taxon>
        <taxon>Ascomycota</taxon>
        <taxon>Pezizomycotina</taxon>
        <taxon>Leotiomycetes</taxon>
        <taxon>Helotiales</taxon>
        <taxon>Dermateaceae</taxon>
        <taxon>Coleophoma</taxon>
    </lineage>
</organism>
<dbReference type="AlphaFoldDB" id="A0A3D8RJP7"/>